<evidence type="ECO:0000256" key="9">
    <source>
        <dbReference type="PROSITE-ProRule" id="PRU00552"/>
    </source>
</evidence>
<evidence type="ECO:0000259" key="14">
    <source>
        <dbReference type="PROSITE" id="PS51195"/>
    </source>
</evidence>
<dbReference type="GO" id="GO:0003723">
    <property type="term" value="F:RNA binding"/>
    <property type="evidence" value="ECO:0007669"/>
    <property type="project" value="UniProtKB-KW"/>
</dbReference>
<keyword evidence="1 10" id="KW-0677">Repeat</keyword>
<keyword evidence="6" id="KW-0694">RNA-binding</keyword>
<feature type="domain" description="ACT" evidence="15">
    <location>
        <begin position="377"/>
        <end position="454"/>
    </location>
</feature>
<comment type="catalytic activity">
    <reaction evidence="8">
        <text>ATP + H2O = ADP + phosphate + H(+)</text>
        <dbReference type="Rhea" id="RHEA:13065"/>
        <dbReference type="ChEBI" id="CHEBI:15377"/>
        <dbReference type="ChEBI" id="CHEBI:15378"/>
        <dbReference type="ChEBI" id="CHEBI:30616"/>
        <dbReference type="ChEBI" id="CHEBI:43474"/>
        <dbReference type="ChEBI" id="CHEBI:456216"/>
        <dbReference type="EC" id="3.6.4.13"/>
    </reaction>
</comment>
<dbReference type="InterPro" id="IPR014014">
    <property type="entry name" value="RNA_helicase_DEAD_Q_motif"/>
</dbReference>
<dbReference type="InterPro" id="IPR014001">
    <property type="entry name" value="Helicase_ATP-bd"/>
</dbReference>
<dbReference type="InterPro" id="IPR045865">
    <property type="entry name" value="ACT-like_dom_sf"/>
</dbReference>
<reference evidence="16 17" key="1">
    <citation type="submission" date="2022-03" db="EMBL/GenBank/DDBJ databases">
        <authorList>
            <person name="Nunn A."/>
            <person name="Chopra R."/>
            <person name="Nunn A."/>
            <person name="Contreras Garrido A."/>
        </authorList>
    </citation>
    <scope>NUCLEOTIDE SEQUENCE [LARGE SCALE GENOMIC DNA]</scope>
</reference>
<evidence type="ECO:0000256" key="2">
    <source>
        <dbReference type="ARBA" id="ARBA00022741"/>
    </source>
</evidence>
<dbReference type="GO" id="GO:0016597">
    <property type="term" value="F:amino acid binding"/>
    <property type="evidence" value="ECO:0007669"/>
    <property type="project" value="UniProtKB-UniRule"/>
</dbReference>
<dbReference type="PANTHER" id="PTHR31096">
    <property type="entry name" value="ACT DOMAIN-CONTAINING PROTEIN ACR4-RELATED"/>
    <property type="match status" value="1"/>
</dbReference>
<name>A0AAU9RIX8_THLAR</name>
<dbReference type="PANTHER" id="PTHR31096:SF7">
    <property type="entry name" value="ACT DOMAIN-CONTAINING PROTEIN ACR1"/>
    <property type="match status" value="1"/>
</dbReference>
<dbReference type="PROSITE" id="PS51194">
    <property type="entry name" value="HELICASE_CTER"/>
    <property type="match status" value="1"/>
</dbReference>
<dbReference type="SUPFAM" id="SSF55021">
    <property type="entry name" value="ACT-like"/>
    <property type="match status" value="3"/>
</dbReference>
<dbReference type="CDD" id="cd17942">
    <property type="entry name" value="DEADc_DDX18"/>
    <property type="match status" value="1"/>
</dbReference>
<dbReference type="PROSITE" id="PS51671">
    <property type="entry name" value="ACT"/>
    <property type="match status" value="2"/>
</dbReference>
<dbReference type="SMART" id="SM00490">
    <property type="entry name" value="HELICc"/>
    <property type="match status" value="1"/>
</dbReference>
<dbReference type="InterPro" id="IPR040217">
    <property type="entry name" value="ACR1-12"/>
</dbReference>
<dbReference type="SMART" id="SM00487">
    <property type="entry name" value="DEXDc"/>
    <property type="match status" value="1"/>
</dbReference>
<dbReference type="Pfam" id="PF01842">
    <property type="entry name" value="ACT"/>
    <property type="match status" value="1"/>
</dbReference>
<feature type="domain" description="Helicase C-terminal" evidence="13">
    <location>
        <begin position="828"/>
        <end position="976"/>
    </location>
</feature>
<dbReference type="GO" id="GO:0003724">
    <property type="term" value="F:RNA helicase activity"/>
    <property type="evidence" value="ECO:0007669"/>
    <property type="project" value="UniProtKB-EC"/>
</dbReference>
<dbReference type="GO" id="GO:0005524">
    <property type="term" value="F:ATP binding"/>
    <property type="evidence" value="ECO:0007669"/>
    <property type="project" value="UniProtKB-KW"/>
</dbReference>
<dbReference type="AlphaFoldDB" id="A0AAU9RIX8"/>
<dbReference type="InterPro" id="IPR002912">
    <property type="entry name" value="ACT_dom"/>
</dbReference>
<feature type="domain" description="Helicase ATP-binding" evidence="12">
    <location>
        <begin position="627"/>
        <end position="802"/>
    </location>
</feature>
<evidence type="ECO:0000256" key="3">
    <source>
        <dbReference type="ARBA" id="ARBA00022801"/>
    </source>
</evidence>
<comment type="similarity">
    <text evidence="7">Belongs to the DEAD box helicase family. DDX18/HAS1 subfamily.</text>
</comment>
<evidence type="ECO:0000313" key="17">
    <source>
        <dbReference type="Proteomes" id="UP000836841"/>
    </source>
</evidence>
<dbReference type="PROSITE" id="PS00039">
    <property type="entry name" value="DEAD_ATP_HELICASE"/>
    <property type="match status" value="1"/>
</dbReference>
<keyword evidence="4" id="KW-0347">Helicase</keyword>
<dbReference type="FunFam" id="3.40.50.300:FF:000379">
    <property type="entry name" value="RNA helicase"/>
    <property type="match status" value="1"/>
</dbReference>
<dbReference type="Proteomes" id="UP000836841">
    <property type="component" value="Chromosome 2"/>
</dbReference>
<evidence type="ECO:0000256" key="10">
    <source>
        <dbReference type="RuleBase" id="RU369043"/>
    </source>
</evidence>
<feature type="short sequence motif" description="Q motif" evidence="9">
    <location>
        <begin position="596"/>
        <end position="624"/>
    </location>
</feature>
<dbReference type="Gene3D" id="3.30.70.260">
    <property type="match status" value="2"/>
</dbReference>
<dbReference type="InterPro" id="IPR011545">
    <property type="entry name" value="DEAD/DEAH_box_helicase_dom"/>
</dbReference>
<dbReference type="CDD" id="cd04925">
    <property type="entry name" value="ACT_ACR_2"/>
    <property type="match status" value="1"/>
</dbReference>
<dbReference type="InterPro" id="IPR000629">
    <property type="entry name" value="RNA-helicase_DEAD-box_CS"/>
</dbReference>
<feature type="compositionally biased region" description="Basic residues" evidence="11">
    <location>
        <begin position="551"/>
        <end position="561"/>
    </location>
</feature>
<dbReference type="CDD" id="cd18787">
    <property type="entry name" value="SF2_C_DEAD"/>
    <property type="match status" value="1"/>
</dbReference>
<dbReference type="Gene3D" id="3.40.50.300">
    <property type="entry name" value="P-loop containing nucleotide triphosphate hydrolases"/>
    <property type="match status" value="2"/>
</dbReference>
<organism evidence="16 17">
    <name type="scientific">Thlaspi arvense</name>
    <name type="common">Field penny-cress</name>
    <dbReference type="NCBI Taxonomy" id="13288"/>
    <lineage>
        <taxon>Eukaryota</taxon>
        <taxon>Viridiplantae</taxon>
        <taxon>Streptophyta</taxon>
        <taxon>Embryophyta</taxon>
        <taxon>Tracheophyta</taxon>
        <taxon>Spermatophyta</taxon>
        <taxon>Magnoliopsida</taxon>
        <taxon>eudicotyledons</taxon>
        <taxon>Gunneridae</taxon>
        <taxon>Pentapetalae</taxon>
        <taxon>rosids</taxon>
        <taxon>malvids</taxon>
        <taxon>Brassicales</taxon>
        <taxon>Brassicaceae</taxon>
        <taxon>Thlaspideae</taxon>
        <taxon>Thlaspi</taxon>
    </lineage>
</organism>
<feature type="compositionally biased region" description="Acidic residues" evidence="11">
    <location>
        <begin position="566"/>
        <end position="580"/>
    </location>
</feature>
<dbReference type="PROSITE" id="PS51195">
    <property type="entry name" value="Q_MOTIF"/>
    <property type="match status" value="1"/>
</dbReference>
<keyword evidence="3" id="KW-0378">Hydrolase</keyword>
<dbReference type="InterPro" id="IPR001650">
    <property type="entry name" value="Helicase_C-like"/>
</dbReference>
<gene>
    <name evidence="16" type="ORF">TAV2_LOCUS7792</name>
</gene>
<dbReference type="PROSITE" id="PS51192">
    <property type="entry name" value="HELICASE_ATP_BIND_1"/>
    <property type="match status" value="1"/>
</dbReference>
<evidence type="ECO:0000256" key="4">
    <source>
        <dbReference type="ARBA" id="ARBA00022806"/>
    </source>
</evidence>
<feature type="region of interest" description="Disordered" evidence="11">
    <location>
        <begin position="1043"/>
        <end position="1076"/>
    </location>
</feature>
<keyword evidence="2" id="KW-0547">Nucleotide-binding</keyword>
<dbReference type="InterPro" id="IPR025313">
    <property type="entry name" value="SPB4-like_CTE"/>
</dbReference>
<dbReference type="SUPFAM" id="SSF52540">
    <property type="entry name" value="P-loop containing nucleoside triphosphate hydrolases"/>
    <property type="match status" value="2"/>
</dbReference>
<evidence type="ECO:0000256" key="8">
    <source>
        <dbReference type="ARBA" id="ARBA00047984"/>
    </source>
</evidence>
<feature type="region of interest" description="Disordered" evidence="11">
    <location>
        <begin position="494"/>
        <end position="589"/>
    </location>
</feature>
<feature type="domain" description="ACT" evidence="15">
    <location>
        <begin position="149"/>
        <end position="230"/>
    </location>
</feature>
<dbReference type="Pfam" id="PF00270">
    <property type="entry name" value="DEAD"/>
    <property type="match status" value="1"/>
</dbReference>
<dbReference type="EMBL" id="OU466858">
    <property type="protein sequence ID" value="CAH2043273.1"/>
    <property type="molecule type" value="Genomic_DNA"/>
</dbReference>
<sequence length="1076" mass="120746">MYDSPLNQNLNSDNKMMEIAYQPRIDSEIESLVERINPPRVCVDNDSDPECTLVKVDSANKYGILLDMVQVLADLDLVISKSYISSDGEWFMDVFHVTDQLGNKLTDRSLILYIQQAICSSRTGGITKEMQSNLKREVQQRHVSTEHTAFEITGIDRPGLLSEISAVLSDIGCHVTAAVAWTHHERAAMVIYLEDGFNGGPIIDPLRKAQVKDNLDSVMEAHHRVGDEPRVVVSVVEAKGAPVGWAHTERRLHELMYAEGDYENCFGCDCFSGDRCDALWRGRCERIHVAIEACNGYSMVNVKCRDRPKLLFDTVCALKELQFVVFHAVAGAKGSTAEQEYFIRKKNGCTLETEVQRERLRHCLVAAISRRASRGFKLEVRTKNKMGLLSDVTRAVRENGLSITRAEMSTQGETAVGSFYVADVNGGETDSNAVEAVVRELGGAVVSAVKAVGMLSTRLGSSSDTAEQDKAKLSIGRLFWSKLERLSTSIRSFLNPKRKSVQHSSEKEEMKKQKKKSKKRARDEAEKLKQQEMENEETEVITAKSDEEPKKKKKKKKKDKKVKFEEQEDVEEEEDVEENEGDKVEETSGNGIMTSETFESLGLSDNTYKSIKEMGFSRMTQIQAKAIPPLMMGKDVLGAARTGSGKTLAFLIPAAELLYHVRFTPRNGTGVIVICPTRELAIQSYGVAKELLKYHSQTVGKVIGGENRKKEAEILVKGVNLLVATPGRLLDHLENTNGFVFKNLKFLVMDEADRILEQNFEEDMKKIINLLPKTRQASLFSATQTSKVEDLARVSLSSPVYIDVDEGRKEVTNEGLEQGYCVVPSAKRLIFLLTFLKRFQGKKKIMVFFSTCKSTQFHAELFRYIKIDCLEIRRGIDQSKRTATFFQFVKAETGVLLCTNVAARGLDIPHVDWIVQYDPPDDPTEYIHRVGRTARGEGAKGKALLVLTPEELQFIQYLKAAKIPVQQHEFEEGKLLDVQAFLEKIISETYALNQSAKEAYKTYISGYDSHSMKDVFNVHRLDLKDIAASFGFTSPPKVALKIDRGEGGYRSKRQPVNNYNRARGGRAGGKSKFERY</sequence>
<keyword evidence="5" id="KW-0067">ATP-binding</keyword>
<protein>
    <recommendedName>
        <fullName evidence="10">ACT domain-containing protein ACR</fullName>
    </recommendedName>
    <alternativeName>
        <fullName evidence="10">Protein ACT DOMAIN REPEATS</fullName>
    </alternativeName>
</protein>
<comment type="function">
    <text evidence="10">Binds amino acids.</text>
</comment>
<dbReference type="Pfam" id="PF13959">
    <property type="entry name" value="CTE_SPB4"/>
    <property type="match status" value="1"/>
</dbReference>
<dbReference type="CDD" id="cd04895">
    <property type="entry name" value="ACT_ACR_1"/>
    <property type="match status" value="1"/>
</dbReference>
<dbReference type="Pfam" id="PF00271">
    <property type="entry name" value="Helicase_C"/>
    <property type="match status" value="1"/>
</dbReference>
<evidence type="ECO:0000256" key="1">
    <source>
        <dbReference type="ARBA" id="ARBA00022737"/>
    </source>
</evidence>
<evidence type="ECO:0000256" key="7">
    <source>
        <dbReference type="ARBA" id="ARBA00024357"/>
    </source>
</evidence>
<evidence type="ECO:0000259" key="15">
    <source>
        <dbReference type="PROSITE" id="PS51671"/>
    </source>
</evidence>
<evidence type="ECO:0000259" key="13">
    <source>
        <dbReference type="PROSITE" id="PS51194"/>
    </source>
</evidence>
<evidence type="ECO:0000313" key="16">
    <source>
        <dbReference type="EMBL" id="CAH2043273.1"/>
    </source>
</evidence>
<dbReference type="GO" id="GO:0016787">
    <property type="term" value="F:hydrolase activity"/>
    <property type="evidence" value="ECO:0007669"/>
    <property type="project" value="UniProtKB-KW"/>
</dbReference>
<keyword evidence="17" id="KW-1185">Reference proteome</keyword>
<accession>A0AAU9RIX8</accession>
<feature type="compositionally biased region" description="Basic and acidic residues" evidence="11">
    <location>
        <begin position="521"/>
        <end position="532"/>
    </location>
</feature>
<dbReference type="InterPro" id="IPR044773">
    <property type="entry name" value="DDX18/Has1_DEADc"/>
</dbReference>
<evidence type="ECO:0000259" key="12">
    <source>
        <dbReference type="PROSITE" id="PS51192"/>
    </source>
</evidence>
<dbReference type="InterPro" id="IPR027417">
    <property type="entry name" value="P-loop_NTPase"/>
</dbReference>
<evidence type="ECO:0000256" key="5">
    <source>
        <dbReference type="ARBA" id="ARBA00022840"/>
    </source>
</evidence>
<evidence type="ECO:0000256" key="11">
    <source>
        <dbReference type="SAM" id="MobiDB-lite"/>
    </source>
</evidence>
<dbReference type="SMART" id="SM01178">
    <property type="entry name" value="DUF4217"/>
    <property type="match status" value="1"/>
</dbReference>
<evidence type="ECO:0000256" key="6">
    <source>
        <dbReference type="ARBA" id="ARBA00022884"/>
    </source>
</evidence>
<feature type="domain" description="DEAD-box RNA helicase Q" evidence="14">
    <location>
        <begin position="596"/>
        <end position="624"/>
    </location>
</feature>
<dbReference type="CDD" id="cd04897">
    <property type="entry name" value="ACT_ACR_3"/>
    <property type="match status" value="1"/>
</dbReference>
<proteinExistence type="inferred from homology"/>